<dbReference type="Proteomes" id="UP000286701">
    <property type="component" value="Unassembled WGS sequence"/>
</dbReference>
<gene>
    <name evidence="2" type="ORF">EPL05_14015</name>
</gene>
<reference evidence="2 3" key="1">
    <citation type="submission" date="2019-01" db="EMBL/GenBank/DDBJ databases">
        <title>Mucilaginibacter antarcticum sp. nov., isolated from antarctic soil.</title>
        <authorList>
            <person name="Yan Y.-Q."/>
            <person name="Du Z.-J."/>
        </authorList>
    </citation>
    <scope>NUCLEOTIDE SEQUENCE [LARGE SCALE GENOMIC DNA]</scope>
    <source>
        <strain evidence="2 3">F01003</strain>
    </source>
</reference>
<keyword evidence="1" id="KW-1133">Transmembrane helix</keyword>
<keyword evidence="1" id="KW-0812">Transmembrane</keyword>
<feature type="transmembrane region" description="Helical" evidence="1">
    <location>
        <begin position="7"/>
        <end position="25"/>
    </location>
</feature>
<evidence type="ECO:0000256" key="1">
    <source>
        <dbReference type="SAM" id="Phobius"/>
    </source>
</evidence>
<dbReference type="AlphaFoldDB" id="A0A444MNA5"/>
<accession>A0A444MNA5</accession>
<comment type="caution">
    <text evidence="2">The sequence shown here is derived from an EMBL/GenBank/DDBJ whole genome shotgun (WGS) entry which is preliminary data.</text>
</comment>
<evidence type="ECO:0000313" key="2">
    <source>
        <dbReference type="EMBL" id="RWY51176.1"/>
    </source>
</evidence>
<evidence type="ECO:0000313" key="3">
    <source>
        <dbReference type="Proteomes" id="UP000286701"/>
    </source>
</evidence>
<keyword evidence="3" id="KW-1185">Reference proteome</keyword>
<organism evidence="2 3">
    <name type="scientific">Mucilaginibacter gilvus</name>
    <dbReference type="NCBI Taxonomy" id="2305909"/>
    <lineage>
        <taxon>Bacteria</taxon>
        <taxon>Pseudomonadati</taxon>
        <taxon>Bacteroidota</taxon>
        <taxon>Sphingobacteriia</taxon>
        <taxon>Sphingobacteriales</taxon>
        <taxon>Sphingobacteriaceae</taxon>
        <taxon>Mucilaginibacter</taxon>
    </lineage>
</organism>
<name>A0A444MNA5_9SPHI</name>
<protein>
    <submittedName>
        <fullName evidence="2">Uncharacterized protein</fullName>
    </submittedName>
</protein>
<feature type="transmembrane region" description="Helical" evidence="1">
    <location>
        <begin position="37"/>
        <end position="55"/>
    </location>
</feature>
<sequence>MLITASIIGLAGILMVVGVVRQLILVVKNRHNLNLGYFLPITIYLIFLFLPTGSVEDYLSPIKFRASHEGTNAQSVIYFRNDHTFQMHSTMAFFSEWSIGKWQQKKDTLLLNWDGRVHPKLGRTLLVDSGYLKPLDALVAKELRIRPLFYLDCCKGQN</sequence>
<keyword evidence="1" id="KW-0472">Membrane</keyword>
<dbReference type="EMBL" id="SBIW01000006">
    <property type="protein sequence ID" value="RWY51176.1"/>
    <property type="molecule type" value="Genomic_DNA"/>
</dbReference>
<proteinExistence type="predicted"/>